<feature type="transmembrane region" description="Helical" evidence="10">
    <location>
        <begin position="193"/>
        <end position="216"/>
    </location>
</feature>
<dbReference type="GO" id="GO:0022841">
    <property type="term" value="F:potassium ion leak channel activity"/>
    <property type="evidence" value="ECO:0007669"/>
    <property type="project" value="TreeGrafter"/>
</dbReference>
<dbReference type="SUPFAM" id="SSF81324">
    <property type="entry name" value="Voltage-gated potassium channels"/>
    <property type="match status" value="2"/>
</dbReference>
<evidence type="ECO:0000256" key="9">
    <source>
        <dbReference type="SAM" id="MobiDB-lite"/>
    </source>
</evidence>
<feature type="transmembrane region" description="Helical" evidence="10">
    <location>
        <begin position="274"/>
        <end position="291"/>
    </location>
</feature>
<sequence length="391" mass="43429">MSLVAFNFSRRFSAQCNINSASVVNNSEKPHEDGSETKGTGAGVAGTPASLSCPHCRQGGRESSVGSMQFHGCIRPSTVRLLFLIAFYILFLIVGAAMFSAIEAPDEASRIKALKSRRLRFLQNNECVRDEDLEELIEEVVRASNRGVSAAKNVSSEPNWSFGQSLFFSSTVVTTIGYGHVTPLSKGGKVFCMLYAMFGIPLTLILLTALVERLMIPSTFFLQLLNSRLGHLYQPFNIRVLHLFIVATLLITLFLLIPAAIFATIEPEWDYLDSLYYCFISLTTVGLGDYIPGDSPNQPYRPLYKVATTGYLVFGLSCTMLTLTIFYDIPQLNFGVLFLRRSDETTSDPEKVRLQTPGTIGPKYTQQRDDQMRQKMDTPSPEDTTPVHARP</sequence>
<evidence type="ECO:0000256" key="7">
    <source>
        <dbReference type="ARBA" id="ARBA00023303"/>
    </source>
</evidence>
<evidence type="ECO:0000256" key="10">
    <source>
        <dbReference type="SAM" id="Phobius"/>
    </source>
</evidence>
<keyword evidence="6 10" id="KW-0472">Membrane</keyword>
<evidence type="ECO:0000256" key="6">
    <source>
        <dbReference type="ARBA" id="ARBA00023136"/>
    </source>
</evidence>
<dbReference type="PANTHER" id="PTHR11003:SF249">
    <property type="entry name" value="TWO PORE POTASSIUM CHANNEL PROTEIN SUP-9"/>
    <property type="match status" value="1"/>
</dbReference>
<dbReference type="FunFam" id="1.10.287.70:FF:000286">
    <property type="entry name" value="Uncharacterized protein"/>
    <property type="match status" value="1"/>
</dbReference>
<feature type="transmembrane region" description="Helical" evidence="10">
    <location>
        <begin position="236"/>
        <end position="262"/>
    </location>
</feature>
<dbReference type="GO" id="GO:0015271">
    <property type="term" value="F:outward rectifier potassium channel activity"/>
    <property type="evidence" value="ECO:0007669"/>
    <property type="project" value="TreeGrafter"/>
</dbReference>
<protein>
    <recommendedName>
        <fullName evidence="11">Potassium channel domain-containing protein</fullName>
    </recommendedName>
</protein>
<evidence type="ECO:0000256" key="4">
    <source>
        <dbReference type="ARBA" id="ARBA00022989"/>
    </source>
</evidence>
<dbReference type="PRINTS" id="PR01333">
    <property type="entry name" value="2POREKCHANEL"/>
</dbReference>
<evidence type="ECO:0000256" key="3">
    <source>
        <dbReference type="ARBA" id="ARBA00022692"/>
    </source>
</evidence>
<keyword evidence="7 8" id="KW-0407">Ion channel</keyword>
<dbReference type="PRINTS" id="PR01586">
    <property type="entry name" value="TWIKCHANNEL"/>
</dbReference>
<feature type="region of interest" description="Disordered" evidence="9">
    <location>
        <begin position="348"/>
        <end position="391"/>
    </location>
</feature>
<dbReference type="InterPro" id="IPR005408">
    <property type="entry name" value="2pore_dom_K_chnl_TWIK"/>
</dbReference>
<name>A0A1B6C3L8_9HEMI</name>
<feature type="compositionally biased region" description="Basic and acidic residues" evidence="9">
    <location>
        <begin position="366"/>
        <end position="376"/>
    </location>
</feature>
<feature type="domain" description="Potassium channel" evidence="11">
    <location>
        <begin position="251"/>
        <end position="328"/>
    </location>
</feature>
<evidence type="ECO:0000313" key="12">
    <source>
        <dbReference type="EMBL" id="JAS07830.1"/>
    </source>
</evidence>
<dbReference type="PANTHER" id="PTHR11003">
    <property type="entry name" value="POTASSIUM CHANNEL, SUBFAMILY K"/>
    <property type="match status" value="1"/>
</dbReference>
<keyword evidence="3 8" id="KW-0812">Transmembrane</keyword>
<feature type="transmembrane region" description="Helical" evidence="10">
    <location>
        <begin position="162"/>
        <end position="181"/>
    </location>
</feature>
<dbReference type="GO" id="GO:0030322">
    <property type="term" value="P:stabilization of membrane potential"/>
    <property type="evidence" value="ECO:0007669"/>
    <property type="project" value="TreeGrafter"/>
</dbReference>
<keyword evidence="2 8" id="KW-0813">Transport</keyword>
<feature type="region of interest" description="Disordered" evidence="9">
    <location>
        <begin position="24"/>
        <end position="43"/>
    </location>
</feature>
<comment type="similarity">
    <text evidence="8">Belongs to the two pore domain potassium channel (TC 1.A.1.8) family.</text>
</comment>
<reference evidence="12" key="1">
    <citation type="submission" date="2015-12" db="EMBL/GenBank/DDBJ databases">
        <title>De novo transcriptome assembly of four potential Pierce s Disease insect vectors from Arizona vineyards.</title>
        <authorList>
            <person name="Tassone E.E."/>
        </authorList>
    </citation>
    <scope>NUCLEOTIDE SEQUENCE</scope>
</reference>
<evidence type="ECO:0000256" key="5">
    <source>
        <dbReference type="ARBA" id="ARBA00023065"/>
    </source>
</evidence>
<dbReference type="InterPro" id="IPR003280">
    <property type="entry name" value="2pore_dom_K_chnl"/>
</dbReference>
<organism evidence="12">
    <name type="scientific">Clastoptera arizonana</name>
    <name type="common">Arizona spittle bug</name>
    <dbReference type="NCBI Taxonomy" id="38151"/>
    <lineage>
        <taxon>Eukaryota</taxon>
        <taxon>Metazoa</taxon>
        <taxon>Ecdysozoa</taxon>
        <taxon>Arthropoda</taxon>
        <taxon>Hexapoda</taxon>
        <taxon>Insecta</taxon>
        <taxon>Pterygota</taxon>
        <taxon>Neoptera</taxon>
        <taxon>Paraneoptera</taxon>
        <taxon>Hemiptera</taxon>
        <taxon>Auchenorrhyncha</taxon>
        <taxon>Cercopoidea</taxon>
        <taxon>Clastopteridae</taxon>
        <taxon>Clastoptera</taxon>
    </lineage>
</organism>
<dbReference type="AlphaFoldDB" id="A0A1B6C3L8"/>
<dbReference type="Gene3D" id="1.10.287.70">
    <property type="match status" value="1"/>
</dbReference>
<dbReference type="Pfam" id="PF07885">
    <property type="entry name" value="Ion_trans_2"/>
    <property type="match status" value="2"/>
</dbReference>
<dbReference type="PRINTS" id="PR01096">
    <property type="entry name" value="TWIK1CHANNEL"/>
</dbReference>
<feature type="transmembrane region" description="Helical" evidence="10">
    <location>
        <begin position="311"/>
        <end position="330"/>
    </location>
</feature>
<evidence type="ECO:0000256" key="1">
    <source>
        <dbReference type="ARBA" id="ARBA00004141"/>
    </source>
</evidence>
<accession>A0A1B6C3L8</accession>
<keyword evidence="4 10" id="KW-1133">Transmembrane helix</keyword>
<dbReference type="EMBL" id="GEDC01029468">
    <property type="protein sequence ID" value="JAS07830.1"/>
    <property type="molecule type" value="Transcribed_RNA"/>
</dbReference>
<gene>
    <name evidence="12" type="ORF">g.7248</name>
</gene>
<dbReference type="GO" id="GO:0005886">
    <property type="term" value="C:plasma membrane"/>
    <property type="evidence" value="ECO:0007669"/>
    <property type="project" value="TreeGrafter"/>
</dbReference>
<dbReference type="InterPro" id="IPR013099">
    <property type="entry name" value="K_chnl_dom"/>
</dbReference>
<dbReference type="InterPro" id="IPR001779">
    <property type="entry name" value="2pore_dom_K_chnl_TWIK1"/>
</dbReference>
<keyword evidence="5 8" id="KW-0406">Ion transport</keyword>
<feature type="domain" description="Potassium channel" evidence="11">
    <location>
        <begin position="158"/>
        <end position="214"/>
    </location>
</feature>
<proteinExistence type="inferred from homology"/>
<evidence type="ECO:0000259" key="11">
    <source>
        <dbReference type="Pfam" id="PF07885"/>
    </source>
</evidence>
<comment type="subcellular location">
    <subcellularLocation>
        <location evidence="1">Membrane</location>
        <topology evidence="1">Multi-pass membrane protein</topology>
    </subcellularLocation>
</comment>
<evidence type="ECO:0000256" key="8">
    <source>
        <dbReference type="RuleBase" id="RU003857"/>
    </source>
</evidence>
<feature type="transmembrane region" description="Helical" evidence="10">
    <location>
        <begin position="81"/>
        <end position="102"/>
    </location>
</feature>
<evidence type="ECO:0000256" key="2">
    <source>
        <dbReference type="ARBA" id="ARBA00022448"/>
    </source>
</evidence>